<dbReference type="PANTHER" id="PTHR45913">
    <property type="entry name" value="EPM2A-INTERACTING PROTEIN 1"/>
    <property type="match status" value="1"/>
</dbReference>
<proteinExistence type="predicted"/>
<accession>A0AAV7JI43</accession>
<dbReference type="AlphaFoldDB" id="A0AAV7JI43"/>
<keyword evidence="2" id="KW-1185">Reference proteome</keyword>
<organism evidence="1 2">
    <name type="scientific">Oopsacas minuta</name>
    <dbReference type="NCBI Taxonomy" id="111878"/>
    <lineage>
        <taxon>Eukaryota</taxon>
        <taxon>Metazoa</taxon>
        <taxon>Porifera</taxon>
        <taxon>Hexactinellida</taxon>
        <taxon>Hexasterophora</taxon>
        <taxon>Lyssacinosida</taxon>
        <taxon>Leucopsacidae</taxon>
        <taxon>Oopsacas</taxon>
    </lineage>
</organism>
<name>A0AAV7JI43_9METZ</name>
<evidence type="ECO:0000313" key="2">
    <source>
        <dbReference type="Proteomes" id="UP001165289"/>
    </source>
</evidence>
<evidence type="ECO:0000313" key="1">
    <source>
        <dbReference type="EMBL" id="KAI6648541.1"/>
    </source>
</evidence>
<dbReference type="Proteomes" id="UP001165289">
    <property type="component" value="Unassembled WGS sequence"/>
</dbReference>
<gene>
    <name evidence="1" type="ORF">LOD99_8021</name>
</gene>
<comment type="caution">
    <text evidence="1">The sequence shown here is derived from an EMBL/GenBank/DDBJ whole genome shotgun (WGS) entry which is preliminary data.</text>
</comment>
<protein>
    <submittedName>
        <fullName evidence="1">General transcription factor II-I repeat domain-containing protein 2A-like</fullName>
    </submittedName>
</protein>
<dbReference type="PANTHER" id="PTHR45913:SF5">
    <property type="entry name" value="GENERAL TRANSCRIPTION FACTOR II-I REPEAT DOMAIN-CONTAINING PROTEIN 2A-LIKE PROTEIN"/>
    <property type="match status" value="1"/>
</dbReference>
<reference evidence="1 2" key="1">
    <citation type="journal article" date="2023" name="BMC Biol.">
        <title>The compact genome of the sponge Oopsacas minuta (Hexactinellida) is lacking key metazoan core genes.</title>
        <authorList>
            <person name="Santini S."/>
            <person name="Schenkelaars Q."/>
            <person name="Jourda C."/>
            <person name="Duchesne M."/>
            <person name="Belahbib H."/>
            <person name="Rocher C."/>
            <person name="Selva M."/>
            <person name="Riesgo A."/>
            <person name="Vervoort M."/>
            <person name="Leys S.P."/>
            <person name="Kodjabachian L."/>
            <person name="Le Bivic A."/>
            <person name="Borchiellini C."/>
            <person name="Claverie J.M."/>
            <person name="Renard E."/>
        </authorList>
    </citation>
    <scope>NUCLEOTIDE SEQUENCE [LARGE SCALE GENOMIC DNA]</scope>
    <source>
        <strain evidence="1">SPO-2</strain>
    </source>
</reference>
<sequence length="188" mass="22046">MDVSFLDDDQWLNDLAFLVDITKYLTDLNLTLQGRKQFVDNLYEHVKASINKLQLFHQQFILKKVVHFSTLSSRKSETVNHDKYCTLINSLIDGFKLRFSDFSDKFDEMELFGTDSTNVPGMFQLELIEIQNSSERKRTFAEHDLLTFYGQYATSDLFPFLSKHALRFLSLFGNTYCCEQLFLNENKC</sequence>
<dbReference type="EMBL" id="JAKMXF010000329">
    <property type="protein sequence ID" value="KAI6648541.1"/>
    <property type="molecule type" value="Genomic_DNA"/>
</dbReference>